<sequence length="122" mass="13873">MELAFVDWAIMAAYFAVSLGIGVAVYRRAGEDFGSFFLGNQQMPWWLLGISMVATTFSTDTPNLVADIVRSTGTVGNWTWWAFLLTGVFTVFLYAKLWRRSGVFTDVEFYELRYSGHSTSRR</sequence>
<evidence type="ECO:0000313" key="8">
    <source>
        <dbReference type="EMBL" id="MCS3676356.1"/>
    </source>
</evidence>
<name>A0A9X2TWY3_9BACT</name>
<accession>A0A9X2TWY3</accession>
<comment type="caution">
    <text evidence="8">The sequence shown here is derived from an EMBL/GenBank/DDBJ whole genome shotgun (WGS) entry which is preliminary data.</text>
</comment>
<dbReference type="Pfam" id="PF00474">
    <property type="entry name" value="SSF"/>
    <property type="match status" value="1"/>
</dbReference>
<evidence type="ECO:0000313" key="9">
    <source>
        <dbReference type="EMBL" id="MCS3863475.1"/>
    </source>
</evidence>
<dbReference type="InterPro" id="IPR038377">
    <property type="entry name" value="Na/Glc_symporter_sf"/>
</dbReference>
<evidence type="ECO:0000313" key="10">
    <source>
        <dbReference type="EMBL" id="MCS4159427.1"/>
    </source>
</evidence>
<dbReference type="OMA" id="IDLTVIM"/>
<dbReference type="RefSeq" id="WP_011404748.1">
    <property type="nucleotide sequence ID" value="NZ_CALTRY010000014.1"/>
</dbReference>
<evidence type="ECO:0000256" key="2">
    <source>
        <dbReference type="ARBA" id="ARBA00006434"/>
    </source>
</evidence>
<evidence type="ECO:0000256" key="6">
    <source>
        <dbReference type="RuleBase" id="RU362091"/>
    </source>
</evidence>
<evidence type="ECO:0000313" key="11">
    <source>
        <dbReference type="Proteomes" id="UP001155027"/>
    </source>
</evidence>
<organism evidence="8 11">
    <name type="scientific">Salinibacter ruber</name>
    <dbReference type="NCBI Taxonomy" id="146919"/>
    <lineage>
        <taxon>Bacteria</taxon>
        <taxon>Pseudomonadati</taxon>
        <taxon>Rhodothermota</taxon>
        <taxon>Rhodothermia</taxon>
        <taxon>Rhodothermales</taxon>
        <taxon>Salinibacteraceae</taxon>
        <taxon>Salinibacter</taxon>
    </lineage>
</organism>
<feature type="transmembrane region" description="Helical" evidence="7">
    <location>
        <begin position="78"/>
        <end position="95"/>
    </location>
</feature>
<keyword evidence="4 7" id="KW-1133">Transmembrane helix</keyword>
<evidence type="ECO:0000256" key="3">
    <source>
        <dbReference type="ARBA" id="ARBA00022692"/>
    </source>
</evidence>
<proteinExistence type="inferred from homology"/>
<dbReference type="GO" id="GO:0005886">
    <property type="term" value="C:plasma membrane"/>
    <property type="evidence" value="ECO:0007669"/>
    <property type="project" value="TreeGrafter"/>
</dbReference>
<dbReference type="PANTHER" id="PTHR11819:SF77">
    <property type="entry name" value="SODIUM_GLUCOSE COTRANSPORT PROTEIN"/>
    <property type="match status" value="1"/>
</dbReference>
<keyword evidence="5 7" id="KW-0472">Membrane</keyword>
<evidence type="ECO:0000256" key="5">
    <source>
        <dbReference type="ARBA" id="ARBA00023136"/>
    </source>
</evidence>
<dbReference type="PROSITE" id="PS50283">
    <property type="entry name" value="NA_SOLUT_SYMP_3"/>
    <property type="match status" value="1"/>
</dbReference>
<dbReference type="EMBL" id="JANTZM010000029">
    <property type="protein sequence ID" value="MCS4159427.1"/>
    <property type="molecule type" value="Genomic_DNA"/>
</dbReference>
<dbReference type="EMBL" id="JANUAU010000001">
    <property type="protein sequence ID" value="MCS3676356.1"/>
    <property type="molecule type" value="Genomic_DNA"/>
</dbReference>
<dbReference type="Proteomes" id="UP001155110">
    <property type="component" value="Unassembled WGS sequence"/>
</dbReference>
<dbReference type="Gene3D" id="1.20.1730.10">
    <property type="entry name" value="Sodium/glucose cotransporter"/>
    <property type="match status" value="1"/>
</dbReference>
<dbReference type="EMBL" id="JANTYZ010000001">
    <property type="protein sequence ID" value="MCS3863475.1"/>
    <property type="molecule type" value="Genomic_DNA"/>
</dbReference>
<reference evidence="8" key="1">
    <citation type="submission" date="2022-08" db="EMBL/GenBank/DDBJ databases">
        <title>Genomic Encyclopedia of Type Strains, Phase V (KMG-V): Genome sequencing to study the core and pangenomes of soil and plant-associated prokaryotes.</title>
        <authorList>
            <person name="Whitman W."/>
        </authorList>
    </citation>
    <scope>NUCLEOTIDE SEQUENCE</scope>
    <source>
        <strain evidence="8">0</strain>
        <strain evidence="9">SP2016B</strain>
        <strain evidence="10">SP3002</strain>
    </source>
</reference>
<feature type="transmembrane region" description="Helical" evidence="7">
    <location>
        <begin position="6"/>
        <end position="26"/>
    </location>
</feature>
<keyword evidence="3 7" id="KW-0812">Transmembrane</keyword>
<comment type="similarity">
    <text evidence="2 6">Belongs to the sodium:solute symporter (SSF) (TC 2.A.21) family.</text>
</comment>
<dbReference type="PANTHER" id="PTHR11819">
    <property type="entry name" value="SOLUTE CARRIER FAMILY 5"/>
    <property type="match status" value="1"/>
</dbReference>
<evidence type="ECO:0000256" key="1">
    <source>
        <dbReference type="ARBA" id="ARBA00004141"/>
    </source>
</evidence>
<dbReference type="InterPro" id="IPR001734">
    <property type="entry name" value="Na/solute_symporter"/>
</dbReference>
<dbReference type="Proteomes" id="UP001155027">
    <property type="component" value="Unassembled WGS sequence"/>
</dbReference>
<evidence type="ECO:0000256" key="7">
    <source>
        <dbReference type="SAM" id="Phobius"/>
    </source>
</evidence>
<protein>
    <submittedName>
        <fullName evidence="8">Na+/proline symporter</fullName>
    </submittedName>
</protein>
<dbReference type="AlphaFoldDB" id="A0A9X2TWY3"/>
<gene>
    <name evidence="8" type="ORF">GGP71_000252</name>
    <name evidence="9" type="ORF">GGP82_000006</name>
    <name evidence="10" type="ORF">GGP99_003419</name>
</gene>
<dbReference type="GO" id="GO:0005412">
    <property type="term" value="F:D-glucose:sodium symporter activity"/>
    <property type="evidence" value="ECO:0007669"/>
    <property type="project" value="TreeGrafter"/>
</dbReference>
<evidence type="ECO:0000256" key="4">
    <source>
        <dbReference type="ARBA" id="ARBA00022989"/>
    </source>
</evidence>
<dbReference type="Proteomes" id="UP001155034">
    <property type="component" value="Unassembled WGS sequence"/>
</dbReference>
<comment type="subcellular location">
    <subcellularLocation>
        <location evidence="1">Membrane</location>
        <topology evidence="1">Multi-pass membrane protein</topology>
    </subcellularLocation>
</comment>